<keyword evidence="2" id="KW-1133">Transmembrane helix</keyword>
<accession>A0A0R3U712</accession>
<protein>
    <submittedName>
        <fullName evidence="3">Uncharacterized protein</fullName>
    </submittedName>
</protein>
<evidence type="ECO:0000256" key="2">
    <source>
        <dbReference type="SAM" id="Phobius"/>
    </source>
</evidence>
<keyword evidence="4" id="KW-1185">Reference proteome</keyword>
<keyword evidence="1" id="KW-0175">Coiled coil</keyword>
<name>A0A0R3U712_MESCO</name>
<evidence type="ECO:0000313" key="3">
    <source>
        <dbReference type="EMBL" id="VDD76600.1"/>
    </source>
</evidence>
<reference evidence="3 4" key="1">
    <citation type="submission" date="2018-10" db="EMBL/GenBank/DDBJ databases">
        <authorList>
            <consortium name="Pathogen Informatics"/>
        </authorList>
    </citation>
    <scope>NUCLEOTIDE SEQUENCE [LARGE SCALE GENOMIC DNA]</scope>
</reference>
<feature type="transmembrane region" description="Helical" evidence="2">
    <location>
        <begin position="232"/>
        <end position="253"/>
    </location>
</feature>
<evidence type="ECO:0000256" key="1">
    <source>
        <dbReference type="SAM" id="Coils"/>
    </source>
</evidence>
<keyword evidence="2" id="KW-0812">Transmembrane</keyword>
<dbReference type="EMBL" id="UXSR01000450">
    <property type="protein sequence ID" value="VDD76600.1"/>
    <property type="molecule type" value="Genomic_DNA"/>
</dbReference>
<organism evidence="3 4">
    <name type="scientific">Mesocestoides corti</name>
    <name type="common">Flatworm</name>
    <dbReference type="NCBI Taxonomy" id="53468"/>
    <lineage>
        <taxon>Eukaryota</taxon>
        <taxon>Metazoa</taxon>
        <taxon>Spiralia</taxon>
        <taxon>Lophotrochozoa</taxon>
        <taxon>Platyhelminthes</taxon>
        <taxon>Cestoda</taxon>
        <taxon>Eucestoda</taxon>
        <taxon>Cyclophyllidea</taxon>
        <taxon>Mesocestoididae</taxon>
        <taxon>Mesocestoides</taxon>
    </lineage>
</organism>
<evidence type="ECO:0000313" key="4">
    <source>
        <dbReference type="Proteomes" id="UP000267029"/>
    </source>
</evidence>
<feature type="coiled-coil region" evidence="1">
    <location>
        <begin position="1"/>
        <end position="131"/>
    </location>
</feature>
<sequence length="291" mass="33547">MKRLKNATDENKNLRETIERQNQLEAQLESQCKNLRLALSELELKYSHNEQQRTDLERKLKDAEEQNALQFGLLTDSRKNMQAQQLELEVWHASARLKDTEDQLELTEQEKRELQFKIRVLEDKLKCTNELAISDAETASEPQITLAAYKQNPPQSIADELETALTSFTSNHQQMPVRSVLIDVRPLQKQLQICSCTVFSIETPEQVNVASEQFREPSCTQKWFAEHLQDHIVVLVVVTCTILLLSTFLPCSVEFRHIRQEKADCGWTVPRFLNYLLGVRVLQLPGPPPPT</sequence>
<dbReference type="AlphaFoldDB" id="A0A0R3U712"/>
<gene>
    <name evidence="3" type="ORF">MCOS_LOCUS2603</name>
</gene>
<proteinExistence type="predicted"/>
<keyword evidence="2" id="KW-0472">Membrane</keyword>
<dbReference type="Proteomes" id="UP000267029">
    <property type="component" value="Unassembled WGS sequence"/>
</dbReference>